<dbReference type="Pfam" id="PF21260">
    <property type="entry name" value="Laman-like_dom"/>
    <property type="match status" value="1"/>
</dbReference>
<dbReference type="AlphaFoldDB" id="A0A0K9PH52"/>
<gene>
    <name evidence="9" type="ORF">ZOSMA_263G00110</name>
</gene>
<keyword evidence="6" id="KW-1015">Disulfide bond</keyword>
<accession>A0A0K9PH52</accession>
<dbReference type="InterPro" id="IPR011682">
    <property type="entry name" value="Glyco_hydro_38_C"/>
</dbReference>
<feature type="domain" description="Glycoside hydrolase family 38 central" evidence="8">
    <location>
        <begin position="79"/>
        <end position="153"/>
    </location>
</feature>
<keyword evidence="10" id="KW-1185">Reference proteome</keyword>
<dbReference type="GO" id="GO:0030246">
    <property type="term" value="F:carbohydrate binding"/>
    <property type="evidence" value="ECO:0007669"/>
    <property type="project" value="InterPro"/>
</dbReference>
<evidence type="ECO:0000259" key="8">
    <source>
        <dbReference type="SMART" id="SM00872"/>
    </source>
</evidence>
<dbReference type="Proteomes" id="UP000036987">
    <property type="component" value="Unassembled WGS sequence"/>
</dbReference>
<comment type="cofactor">
    <cofactor evidence="1">
        <name>Zn(2+)</name>
        <dbReference type="ChEBI" id="CHEBI:29105"/>
    </cofactor>
</comment>
<dbReference type="GO" id="GO:0046872">
    <property type="term" value="F:metal ion binding"/>
    <property type="evidence" value="ECO:0007669"/>
    <property type="project" value="UniProtKB-KW"/>
</dbReference>
<dbReference type="InterPro" id="IPR011013">
    <property type="entry name" value="Gal_mutarotase_sf_dom"/>
</dbReference>
<comment type="caution">
    <text evidence="9">The sequence shown here is derived from an EMBL/GenBank/DDBJ whole genome shotgun (WGS) entry which is preliminary data.</text>
</comment>
<reference evidence="10" key="1">
    <citation type="journal article" date="2016" name="Nature">
        <title>The genome of the seagrass Zostera marina reveals angiosperm adaptation to the sea.</title>
        <authorList>
            <person name="Olsen J.L."/>
            <person name="Rouze P."/>
            <person name="Verhelst B."/>
            <person name="Lin Y.-C."/>
            <person name="Bayer T."/>
            <person name="Collen J."/>
            <person name="Dattolo E."/>
            <person name="De Paoli E."/>
            <person name="Dittami S."/>
            <person name="Maumus F."/>
            <person name="Michel G."/>
            <person name="Kersting A."/>
            <person name="Lauritano C."/>
            <person name="Lohaus R."/>
            <person name="Toepel M."/>
            <person name="Tonon T."/>
            <person name="Vanneste K."/>
            <person name="Amirebrahimi M."/>
            <person name="Brakel J."/>
            <person name="Bostroem C."/>
            <person name="Chovatia M."/>
            <person name="Grimwood J."/>
            <person name="Jenkins J.W."/>
            <person name="Jueterbock A."/>
            <person name="Mraz A."/>
            <person name="Stam W.T."/>
            <person name="Tice H."/>
            <person name="Bornberg-Bauer E."/>
            <person name="Green P.J."/>
            <person name="Pearson G.A."/>
            <person name="Procaccini G."/>
            <person name="Duarte C.M."/>
            <person name="Schmutz J."/>
            <person name="Reusch T.B.H."/>
            <person name="Van de Peer Y."/>
        </authorList>
    </citation>
    <scope>NUCLEOTIDE SEQUENCE [LARGE SCALE GENOMIC DNA]</scope>
    <source>
        <strain evidence="10">cv. Finnish</strain>
    </source>
</reference>
<feature type="non-terminal residue" evidence="9">
    <location>
        <position position="1"/>
    </location>
</feature>
<dbReference type="Gene3D" id="2.70.98.30">
    <property type="entry name" value="Golgi alpha-mannosidase II, domain 4"/>
    <property type="match status" value="1"/>
</dbReference>
<evidence type="ECO:0000256" key="1">
    <source>
        <dbReference type="ARBA" id="ARBA00001947"/>
    </source>
</evidence>
<dbReference type="FunFam" id="2.60.40.1180:FF:000015">
    <property type="entry name" value="Alpha-mannosidase"/>
    <property type="match status" value="1"/>
</dbReference>
<evidence type="ECO:0000256" key="6">
    <source>
        <dbReference type="ARBA" id="ARBA00023157"/>
    </source>
</evidence>
<dbReference type="PANTHER" id="PTHR11607">
    <property type="entry name" value="ALPHA-MANNOSIDASE"/>
    <property type="match status" value="1"/>
</dbReference>
<dbReference type="InterPro" id="IPR013780">
    <property type="entry name" value="Glyco_hydro_b"/>
</dbReference>
<organism evidence="9 10">
    <name type="scientific">Zostera marina</name>
    <name type="common">Eelgrass</name>
    <dbReference type="NCBI Taxonomy" id="29655"/>
    <lineage>
        <taxon>Eukaryota</taxon>
        <taxon>Viridiplantae</taxon>
        <taxon>Streptophyta</taxon>
        <taxon>Embryophyta</taxon>
        <taxon>Tracheophyta</taxon>
        <taxon>Spermatophyta</taxon>
        <taxon>Magnoliopsida</taxon>
        <taxon>Liliopsida</taxon>
        <taxon>Zosteraceae</taxon>
        <taxon>Zostera</taxon>
    </lineage>
</organism>
<dbReference type="STRING" id="29655.A0A0K9PH52"/>
<dbReference type="Pfam" id="PF09261">
    <property type="entry name" value="Alpha-mann_mid"/>
    <property type="match status" value="1"/>
</dbReference>
<protein>
    <submittedName>
        <fullName evidence="9">Putative Lysosomal alpha-mannosidase</fullName>
    </submittedName>
</protein>
<dbReference type="Pfam" id="PF07748">
    <property type="entry name" value="Glyco_hydro_38C"/>
    <property type="match status" value="1"/>
</dbReference>
<dbReference type="Gene3D" id="1.20.1270.50">
    <property type="entry name" value="Glycoside hydrolase family 38, central domain"/>
    <property type="match status" value="2"/>
</dbReference>
<comment type="similarity">
    <text evidence="2">Belongs to the glycosyl hydrolase 38 family.</text>
</comment>
<dbReference type="EMBL" id="LFYR01000900">
    <property type="protein sequence ID" value="KMZ67565.1"/>
    <property type="molecule type" value="Genomic_DNA"/>
</dbReference>
<evidence type="ECO:0000256" key="2">
    <source>
        <dbReference type="ARBA" id="ARBA00009792"/>
    </source>
</evidence>
<dbReference type="InterPro" id="IPR011330">
    <property type="entry name" value="Glyco_hydro/deAcase_b/a-brl"/>
</dbReference>
<dbReference type="InterPro" id="IPR015341">
    <property type="entry name" value="Glyco_hydro_38_cen"/>
</dbReference>
<dbReference type="FunFam" id="1.20.1270.50:FF:000002">
    <property type="entry name" value="Alpha-mannosidase"/>
    <property type="match status" value="1"/>
</dbReference>
<dbReference type="SUPFAM" id="SSF74650">
    <property type="entry name" value="Galactose mutarotase-like"/>
    <property type="match status" value="1"/>
</dbReference>
<dbReference type="GO" id="GO:0006013">
    <property type="term" value="P:mannose metabolic process"/>
    <property type="evidence" value="ECO:0007669"/>
    <property type="project" value="InterPro"/>
</dbReference>
<dbReference type="SUPFAM" id="SSF88688">
    <property type="entry name" value="Families 57/38 glycoside transferase middle domain"/>
    <property type="match status" value="1"/>
</dbReference>
<dbReference type="InterPro" id="IPR037094">
    <property type="entry name" value="Glyco_hydro_38_cen_sf"/>
</dbReference>
<evidence type="ECO:0000256" key="7">
    <source>
        <dbReference type="ARBA" id="ARBA00023295"/>
    </source>
</evidence>
<dbReference type="GO" id="GO:0004559">
    <property type="term" value="F:alpha-mannosidase activity"/>
    <property type="evidence" value="ECO:0000318"/>
    <property type="project" value="GO_Central"/>
</dbReference>
<sequence>ANVTRTSHIMFTMGTDFKYQYANTWFRQLDKLIHYVNKDGRVNVLYSSPSIYTDAKHAAKETWPFKTEDFFPYADSANGYWTGFFTSRPALKGFIRTLSSYYLAARQLEFFNGKNSSGYTTDTLADALAINQHHDAVTGTEKQHVADDYAKRLSIGYAESEKVVEHGLSYLSELHLSNVSTRKFEQCSLLNITYCPPSEAGISEEKSLVVLVYNSLGWKREDIIKIPVANEHVVVKNSEGIEIVAQLLPIANASIHLRNTHVKIYLGRSIGNTPNFWLSFEVSVPPLGFTTYFVSYAEQKGSKTAMSTVDKSHTEKNSIKVGQGNLKLYYDRNGQLHHYSNKRNMLKESLHQSFGYYSSDDGSGFDLQASGAYIFRPKGVIHIETSGQSQLKVLRGPIVDEIHQQMNPWIYQITRVYKGKEHGEIEYIVGPIPVDDTIGKEVVTQITTPMLTNKSFFTDSNGRDFIKRVRDYRSDWKLDVNQPISGNYYPINLGIYIKDDTRELSMMVDRSVGGSSIHDGQIELMLHRRLLQDDSKGVGEPLNEVVCDADKCFGLMVLTL</sequence>
<keyword evidence="4" id="KW-0378">Hydrolase</keyword>
<dbReference type="Gene3D" id="2.60.40.1180">
    <property type="entry name" value="Golgi alpha-mannosidase II"/>
    <property type="match status" value="1"/>
</dbReference>
<dbReference type="FunFam" id="1.20.1270.50:FF:000003">
    <property type="entry name" value="Alpha-mannosidase"/>
    <property type="match status" value="1"/>
</dbReference>
<proteinExistence type="inferred from homology"/>
<keyword evidence="7" id="KW-0326">Glycosidase</keyword>
<keyword evidence="3" id="KW-0479">Metal-binding</keyword>
<dbReference type="InterPro" id="IPR050843">
    <property type="entry name" value="Glycosyl_Hydrlase_38"/>
</dbReference>
<dbReference type="OrthoDB" id="2016903at2759"/>
<evidence type="ECO:0000313" key="10">
    <source>
        <dbReference type="Proteomes" id="UP000036987"/>
    </source>
</evidence>
<dbReference type="Gene3D" id="3.20.110.10">
    <property type="entry name" value="Glycoside hydrolase 38, N terminal domain"/>
    <property type="match status" value="1"/>
</dbReference>
<dbReference type="InterPro" id="IPR028995">
    <property type="entry name" value="Glyco_hydro_57/38_cen_sf"/>
</dbReference>
<evidence type="ECO:0000256" key="4">
    <source>
        <dbReference type="ARBA" id="ARBA00022801"/>
    </source>
</evidence>
<keyword evidence="5" id="KW-0862">Zinc</keyword>
<dbReference type="PANTHER" id="PTHR11607:SF3">
    <property type="entry name" value="LYSOSOMAL ALPHA-MANNOSIDASE"/>
    <property type="match status" value="1"/>
</dbReference>
<dbReference type="SMART" id="SM00872">
    <property type="entry name" value="Alpha-mann_mid"/>
    <property type="match status" value="1"/>
</dbReference>
<name>A0A0K9PH52_ZOSMR</name>
<evidence type="ECO:0000256" key="5">
    <source>
        <dbReference type="ARBA" id="ARBA00022833"/>
    </source>
</evidence>
<dbReference type="SUPFAM" id="SSF88713">
    <property type="entry name" value="Glycoside hydrolase/deacetylase"/>
    <property type="match status" value="1"/>
</dbReference>
<evidence type="ECO:0000256" key="3">
    <source>
        <dbReference type="ARBA" id="ARBA00022723"/>
    </source>
</evidence>
<evidence type="ECO:0000313" key="9">
    <source>
        <dbReference type="EMBL" id="KMZ67565.1"/>
    </source>
</evidence>
<dbReference type="InterPro" id="IPR048534">
    <property type="entry name" value="Man2a1-like_dom"/>
</dbReference>
<dbReference type="InterPro" id="IPR027291">
    <property type="entry name" value="Glyco_hydro_38_N_sf"/>
</dbReference>